<name>A0A239A464_9PSEU</name>
<protein>
    <submittedName>
        <fullName evidence="2">Uncharacterized protein</fullName>
    </submittedName>
</protein>
<dbReference type="Proteomes" id="UP000198348">
    <property type="component" value="Unassembled WGS sequence"/>
</dbReference>
<keyword evidence="3" id="KW-1185">Reference proteome</keyword>
<dbReference type="AlphaFoldDB" id="A0A239A464"/>
<sequence>MHGGVAPPRHPCLPGRPADHRRTEHGQRGRPVRGRQVHHLACQPQHLGARSPRAPGAEPVHHPVREQPGGSGERAPQQRGGHLRSGVLRNRLDGGPRQTDPVEPRGVAAVHVGESEAGPVEILSFQLAGQHGATYGQRGAAEHSPGAGRRAQRPQHVPGSTACAPSELVGGHTGHRDHIARAAATRRTAERVGYRPQHEPDGPTRTHPVPPVFRRRPRGDRPPHPVPRTPPLCTTGTCAAWRAHVTREPSHAA</sequence>
<dbReference type="EMBL" id="FZNW01000030">
    <property type="protein sequence ID" value="SNR90456.1"/>
    <property type="molecule type" value="Genomic_DNA"/>
</dbReference>
<gene>
    <name evidence="2" type="ORF">SAMN06265360_13022</name>
</gene>
<accession>A0A239A464</accession>
<feature type="compositionally biased region" description="Basic residues" evidence="1">
    <location>
        <begin position="28"/>
        <end position="38"/>
    </location>
</feature>
<evidence type="ECO:0000313" key="3">
    <source>
        <dbReference type="Proteomes" id="UP000198348"/>
    </source>
</evidence>
<evidence type="ECO:0000313" key="2">
    <source>
        <dbReference type="EMBL" id="SNR90456.1"/>
    </source>
</evidence>
<feature type="region of interest" description="Disordered" evidence="1">
    <location>
        <begin position="134"/>
        <end position="235"/>
    </location>
</feature>
<evidence type="ECO:0000256" key="1">
    <source>
        <dbReference type="SAM" id="MobiDB-lite"/>
    </source>
</evidence>
<feature type="region of interest" description="Disordered" evidence="1">
    <location>
        <begin position="1"/>
        <end position="110"/>
    </location>
</feature>
<proteinExistence type="predicted"/>
<feature type="compositionally biased region" description="Basic and acidic residues" evidence="1">
    <location>
        <begin position="17"/>
        <end position="27"/>
    </location>
</feature>
<reference evidence="2 3" key="1">
    <citation type="submission" date="2017-06" db="EMBL/GenBank/DDBJ databases">
        <authorList>
            <person name="Kim H.J."/>
            <person name="Triplett B.A."/>
        </authorList>
    </citation>
    <scope>NUCLEOTIDE SEQUENCE [LARGE SCALE GENOMIC DNA]</scope>
    <source>
        <strain evidence="2 3">DSM 45207</strain>
    </source>
</reference>
<organism evidence="2 3">
    <name type="scientific">Haloechinothrix alba</name>
    <dbReference type="NCBI Taxonomy" id="664784"/>
    <lineage>
        <taxon>Bacteria</taxon>
        <taxon>Bacillati</taxon>
        <taxon>Actinomycetota</taxon>
        <taxon>Actinomycetes</taxon>
        <taxon>Pseudonocardiales</taxon>
        <taxon>Pseudonocardiaceae</taxon>
        <taxon>Haloechinothrix</taxon>
    </lineage>
</organism>
<feature type="compositionally biased region" description="Basic and acidic residues" evidence="1">
    <location>
        <begin position="187"/>
        <end position="204"/>
    </location>
</feature>